<protein>
    <submittedName>
        <fullName evidence="3">Rieske (2Fe-2S) domain-containing protein</fullName>
    </submittedName>
</protein>
<dbReference type="AlphaFoldDB" id="A0A378SNZ5"/>
<dbReference type="InterPro" id="IPR019251">
    <property type="entry name" value="DUF2231_TM"/>
</dbReference>
<gene>
    <name evidence="3" type="ORF">NCTC10742_03705</name>
</gene>
<sequence>MNIHSLLRSAESLGAVDRPADRAADTVDRVLGDSPVASALRGSWLGHPVHPLLIFLPLGSWMTALLFDLGLRDRTTARRLLAVGLAATPPTALAGWADFPLLNREQRRVGLLHAVVNGVAIGLFAAAYRAHRKEKHRRATVLTIIGLVVVSVGGALGGHLSYAQGAGVHRFQAPHHTGDLISYARVRAA</sequence>
<dbReference type="RefSeq" id="WP_099961571.1">
    <property type="nucleotide sequence ID" value="NZ_JACKST010000026.1"/>
</dbReference>
<keyword evidence="1" id="KW-0812">Transmembrane</keyword>
<feature type="transmembrane region" description="Helical" evidence="1">
    <location>
        <begin position="49"/>
        <end position="67"/>
    </location>
</feature>
<proteinExistence type="predicted"/>
<dbReference type="EMBL" id="UGQM01000001">
    <property type="protein sequence ID" value="STZ44470.1"/>
    <property type="molecule type" value="Genomic_DNA"/>
</dbReference>
<reference evidence="3 4" key="1">
    <citation type="submission" date="2018-06" db="EMBL/GenBank/DDBJ databases">
        <authorList>
            <consortium name="Pathogen Informatics"/>
            <person name="Doyle S."/>
        </authorList>
    </citation>
    <scope>NUCLEOTIDE SEQUENCE [LARGE SCALE GENOMIC DNA]</scope>
    <source>
        <strain evidence="3 4">NCTC10742</strain>
    </source>
</reference>
<feature type="domain" description="DUF2231" evidence="2">
    <location>
        <begin position="46"/>
        <end position="169"/>
    </location>
</feature>
<accession>A0A378SNZ5</accession>
<evidence type="ECO:0000259" key="2">
    <source>
        <dbReference type="Pfam" id="PF09990"/>
    </source>
</evidence>
<feature type="transmembrane region" description="Helical" evidence="1">
    <location>
        <begin position="109"/>
        <end position="128"/>
    </location>
</feature>
<keyword evidence="1" id="KW-0472">Membrane</keyword>
<evidence type="ECO:0000313" key="4">
    <source>
        <dbReference type="Proteomes" id="UP000254291"/>
    </source>
</evidence>
<feature type="transmembrane region" description="Helical" evidence="1">
    <location>
        <begin position="79"/>
        <end position="97"/>
    </location>
</feature>
<evidence type="ECO:0000256" key="1">
    <source>
        <dbReference type="SAM" id="Phobius"/>
    </source>
</evidence>
<dbReference type="Proteomes" id="UP000254291">
    <property type="component" value="Unassembled WGS sequence"/>
</dbReference>
<name>A0A378SNZ5_9MYCO</name>
<organism evidence="3 4">
    <name type="scientific">Mycolicibacterium gilvum</name>
    <dbReference type="NCBI Taxonomy" id="1804"/>
    <lineage>
        <taxon>Bacteria</taxon>
        <taxon>Bacillati</taxon>
        <taxon>Actinomycetota</taxon>
        <taxon>Actinomycetes</taxon>
        <taxon>Mycobacteriales</taxon>
        <taxon>Mycobacteriaceae</taxon>
        <taxon>Mycolicibacterium</taxon>
    </lineage>
</organism>
<feature type="transmembrane region" description="Helical" evidence="1">
    <location>
        <begin position="140"/>
        <end position="162"/>
    </location>
</feature>
<evidence type="ECO:0000313" key="3">
    <source>
        <dbReference type="EMBL" id="STZ44470.1"/>
    </source>
</evidence>
<dbReference type="Pfam" id="PF09990">
    <property type="entry name" value="DUF2231"/>
    <property type="match status" value="1"/>
</dbReference>
<keyword evidence="1" id="KW-1133">Transmembrane helix</keyword>